<protein>
    <recommendedName>
        <fullName evidence="2">Mab-21-like HhH/H2TH-like domain-containing protein</fullName>
    </recommendedName>
</protein>
<keyword evidence="4" id="KW-1185">Reference proteome</keyword>
<name>A0A8D0KRS8_STROC</name>
<feature type="domain" description="Mab-21-like HhH/H2TH-like" evidence="2">
    <location>
        <begin position="360"/>
        <end position="415"/>
    </location>
</feature>
<proteinExistence type="predicted"/>
<keyword evidence="1" id="KW-0175">Coiled coil</keyword>
<organism evidence="3 4">
    <name type="scientific">Strix occidentalis caurina</name>
    <name type="common">northern spotted owl</name>
    <dbReference type="NCBI Taxonomy" id="311401"/>
    <lineage>
        <taxon>Eukaryota</taxon>
        <taxon>Metazoa</taxon>
        <taxon>Chordata</taxon>
        <taxon>Craniata</taxon>
        <taxon>Vertebrata</taxon>
        <taxon>Euteleostomi</taxon>
        <taxon>Archelosauria</taxon>
        <taxon>Archosauria</taxon>
        <taxon>Dinosauria</taxon>
        <taxon>Saurischia</taxon>
        <taxon>Theropoda</taxon>
        <taxon>Coelurosauria</taxon>
        <taxon>Aves</taxon>
        <taxon>Neognathae</taxon>
        <taxon>Neoaves</taxon>
        <taxon>Telluraves</taxon>
        <taxon>Strigiformes</taxon>
        <taxon>Strigidae</taxon>
        <taxon>Strix</taxon>
    </lineage>
</organism>
<reference evidence="3" key="1">
    <citation type="submission" date="2025-08" db="UniProtKB">
        <authorList>
            <consortium name="Ensembl"/>
        </authorList>
    </citation>
    <scope>IDENTIFICATION</scope>
</reference>
<evidence type="ECO:0000313" key="3">
    <source>
        <dbReference type="Ensembl" id="ENSSOCP00000004897.1"/>
    </source>
</evidence>
<dbReference type="PANTHER" id="PTHR10656">
    <property type="entry name" value="CELL FATE DETERMINING PROTEIN MAB21-RELATED"/>
    <property type="match status" value="1"/>
</dbReference>
<evidence type="ECO:0000313" key="4">
    <source>
        <dbReference type="Proteomes" id="UP000694551"/>
    </source>
</evidence>
<reference evidence="3" key="2">
    <citation type="submission" date="2025-09" db="UniProtKB">
        <authorList>
            <consortium name="Ensembl"/>
        </authorList>
    </citation>
    <scope>IDENTIFICATION</scope>
</reference>
<dbReference type="GO" id="GO:0016020">
    <property type="term" value="C:membrane"/>
    <property type="evidence" value="ECO:0007669"/>
    <property type="project" value="TreeGrafter"/>
</dbReference>
<dbReference type="SMART" id="SM01265">
    <property type="entry name" value="Mab-21"/>
    <property type="match status" value="1"/>
</dbReference>
<dbReference type="InterPro" id="IPR046906">
    <property type="entry name" value="Mab-21_HhH/H2TH-like"/>
</dbReference>
<dbReference type="AlphaFoldDB" id="A0A8D0KRS8"/>
<sequence length="455" mass="51476">MGSHAAARAQLLAEAPLAEPSDAPAKAGRRPCCLVAASPPLLPPPSTLWLLSPLPLPPAPCLPAAPKPFSPSSCRPWLSLLILLLKSIIQHPQLVGDELDEATRERMQQRAAQLSQEMTWLLQEVQELEQRTQKQSGFAWRALLFAALQQWQFWATAGLLVLLLSLCWWLRKRSPEVDNPRGHAFHLELGTPGEMPAKDSCVCVELECTCAREQLVENTLCFLHHPNEELRRNQDASLLQTLCTGSYLDVQKTALWVQDSVSSAWVLVLPSRCSCRLQLMNASRRALLIEMIFGVQRGDSDIFLSSRTREATFTPSLTWPESCAVAEAKFFRHVGRQAPHGSFHLRCLQLCARILVGTGFSSYALKTVVMHLLTTITLSDWCRRDFLPRLEDIMHYLRRCLEEKRLNHFFFGNENVPKEIILLPHLEQDPAAHAQELHDFGQLQDRLTRLFFYGE</sequence>
<dbReference type="Pfam" id="PF20266">
    <property type="entry name" value="Mab-21_C"/>
    <property type="match status" value="1"/>
</dbReference>
<dbReference type="PANTHER" id="PTHR10656:SF40">
    <property type="entry name" value="INOSITOL 1,4,5-TRISPHOSPHATE RECEPTOR-INTERACTING PROTEIN-LIKE 1"/>
    <property type="match status" value="1"/>
</dbReference>
<evidence type="ECO:0000259" key="2">
    <source>
        <dbReference type="Pfam" id="PF20266"/>
    </source>
</evidence>
<dbReference type="Proteomes" id="UP000694551">
    <property type="component" value="Unplaced"/>
</dbReference>
<dbReference type="Gene3D" id="1.10.1410.40">
    <property type="match status" value="1"/>
</dbReference>
<dbReference type="Ensembl" id="ENSSOCT00000005040.1">
    <property type="protein sequence ID" value="ENSSOCP00000004897.1"/>
    <property type="gene ID" value="ENSSOCG00000003760.1"/>
</dbReference>
<evidence type="ECO:0000256" key="1">
    <source>
        <dbReference type="SAM" id="Coils"/>
    </source>
</evidence>
<accession>A0A8D0KRS8</accession>
<feature type="coiled-coil region" evidence="1">
    <location>
        <begin position="104"/>
        <end position="131"/>
    </location>
</feature>
<dbReference type="InterPro" id="IPR024810">
    <property type="entry name" value="MAB21L/cGLR"/>
</dbReference>